<keyword evidence="6" id="KW-0539">Nucleus</keyword>
<dbReference type="Pfam" id="PF04434">
    <property type="entry name" value="SWIM"/>
    <property type="match status" value="1"/>
</dbReference>
<evidence type="ECO:0000313" key="9">
    <source>
        <dbReference type="EMBL" id="KAF5482210.1"/>
    </source>
</evidence>
<organism evidence="9 10">
    <name type="scientific">Juglans regia</name>
    <name type="common">English walnut</name>
    <dbReference type="NCBI Taxonomy" id="51240"/>
    <lineage>
        <taxon>Eukaryota</taxon>
        <taxon>Viridiplantae</taxon>
        <taxon>Streptophyta</taxon>
        <taxon>Embryophyta</taxon>
        <taxon>Tracheophyta</taxon>
        <taxon>Spermatophyta</taxon>
        <taxon>Magnoliopsida</taxon>
        <taxon>eudicotyledons</taxon>
        <taxon>Gunneridae</taxon>
        <taxon>Pentapetalae</taxon>
        <taxon>rosids</taxon>
        <taxon>fabids</taxon>
        <taxon>Fagales</taxon>
        <taxon>Juglandaceae</taxon>
        <taxon>Juglans</taxon>
    </lineage>
</organism>
<dbReference type="Proteomes" id="UP000619265">
    <property type="component" value="Unassembled WGS sequence"/>
</dbReference>
<dbReference type="GO" id="GO:0008270">
    <property type="term" value="F:zinc ion binding"/>
    <property type="evidence" value="ECO:0007669"/>
    <property type="project" value="UniProtKB-UniRule"/>
</dbReference>
<comment type="function">
    <text evidence="6">Putative transcription activator involved in regulating light control of development.</text>
</comment>
<evidence type="ECO:0000259" key="8">
    <source>
        <dbReference type="PROSITE" id="PS50966"/>
    </source>
</evidence>
<keyword evidence="3 5" id="KW-0863">Zinc-finger</keyword>
<dbReference type="InterPro" id="IPR018289">
    <property type="entry name" value="MULE_transposase_dom"/>
</dbReference>
<dbReference type="EMBL" id="LIHL02000001">
    <property type="protein sequence ID" value="KAF5482210.1"/>
    <property type="molecule type" value="Genomic_DNA"/>
</dbReference>
<accession>A0A834D9J8</accession>
<keyword evidence="2 6" id="KW-0479">Metal-binding</keyword>
<proteinExistence type="inferred from homology"/>
<dbReference type="GO" id="GO:0006355">
    <property type="term" value="P:regulation of DNA-templated transcription"/>
    <property type="evidence" value="ECO:0007669"/>
    <property type="project" value="UniProtKB-UniRule"/>
</dbReference>
<reference evidence="9" key="1">
    <citation type="submission" date="2015-10" db="EMBL/GenBank/DDBJ databases">
        <authorList>
            <person name="Martinez-Garcia P.J."/>
            <person name="Crepeau M.W."/>
            <person name="Puiu D."/>
            <person name="Gonzalez-Ibeas D."/>
            <person name="Whalen J."/>
            <person name="Stevens K."/>
            <person name="Paul R."/>
            <person name="Butterfield T."/>
            <person name="Britton M."/>
            <person name="Reagan R."/>
            <person name="Chakraborty S."/>
            <person name="Walawage S.L."/>
            <person name="Vasquez-Gross H.A."/>
            <person name="Cardeno C."/>
            <person name="Famula R."/>
            <person name="Pratt K."/>
            <person name="Kuruganti S."/>
            <person name="Aradhya M.K."/>
            <person name="Leslie C.A."/>
            <person name="Dandekar A.M."/>
            <person name="Salzberg S.L."/>
            <person name="Wegrzyn J.L."/>
            <person name="Langley C.H."/>
            <person name="Neale D.B."/>
        </authorList>
    </citation>
    <scope>NUCLEOTIDE SEQUENCE</scope>
    <source>
        <tissue evidence="9">Leaves</tissue>
    </source>
</reference>
<evidence type="ECO:0000256" key="5">
    <source>
        <dbReference type="PROSITE-ProRule" id="PRU00325"/>
    </source>
</evidence>
<evidence type="ECO:0000256" key="4">
    <source>
        <dbReference type="ARBA" id="ARBA00022833"/>
    </source>
</evidence>
<dbReference type="InterPro" id="IPR004330">
    <property type="entry name" value="FAR1_DNA_bnd_dom"/>
</dbReference>
<dbReference type="InterPro" id="IPR006564">
    <property type="entry name" value="Znf_PMZ"/>
</dbReference>
<dbReference type="GO" id="GO:0005634">
    <property type="term" value="C:nucleus"/>
    <property type="evidence" value="ECO:0007669"/>
    <property type="project" value="UniProtKB-SubCell"/>
</dbReference>
<feature type="region of interest" description="Disordered" evidence="7">
    <location>
        <begin position="1"/>
        <end position="97"/>
    </location>
</feature>
<feature type="compositionally biased region" description="Polar residues" evidence="7">
    <location>
        <begin position="43"/>
        <end position="65"/>
    </location>
</feature>
<dbReference type="AlphaFoldDB" id="A0A834D9J8"/>
<comment type="subcellular location">
    <subcellularLocation>
        <location evidence="6">Nucleus</location>
    </subcellularLocation>
</comment>
<name>A0A834D9J8_JUGRE</name>
<reference evidence="9" key="2">
    <citation type="submission" date="2020-03" db="EMBL/GenBank/DDBJ databases">
        <title>Walnut 2.0.</title>
        <authorList>
            <person name="Marrano A."/>
            <person name="Britton M."/>
            <person name="Zimin A.V."/>
            <person name="Zaini P.A."/>
            <person name="Workman R."/>
            <person name="Puiu D."/>
            <person name="Bianco L."/>
            <person name="Allen B.J."/>
            <person name="Troggio M."/>
            <person name="Leslie C.A."/>
            <person name="Timp W."/>
            <person name="Dendekar A."/>
            <person name="Salzberg S.L."/>
            <person name="Neale D.B."/>
        </authorList>
    </citation>
    <scope>NUCLEOTIDE SEQUENCE</scope>
    <source>
        <tissue evidence="9">Leaves</tissue>
    </source>
</reference>
<dbReference type="SMART" id="SM00575">
    <property type="entry name" value="ZnF_PMZ"/>
    <property type="match status" value="1"/>
</dbReference>
<sequence length="818" mass="92710">MEKGKEHASPITPPTTNPSTNSSNQMIPRPFYTYFSTPPCIDTSINPATESSTSSPIGLNTASSSHVEEIQEPTPDSREVETLSTPSESKDDNETETEIAVHTEGGADIIEEPKLGMVFNSEEELISYYKSYGKQCDFEIMTQRSHRFENGRLRYITLGCARGGKAQNRTTNVARPHPTSKIGCNARINATFFEGVLKFLTVHNTHNHGLSPQKSRFFRCNREVSLSVKRMLDTKDQAGIRMNKSFAALVQEAGGFENLSFNEKNCRNYIDKACHIRLGKGGAGALHEYFARMQYKNNGFFSLLDIDDNGRLKNIFWADARSRASYKYFGEIVTFDTTYLTNRYGMPFAPFVGVNHHGQSILLGAGLISNEDTETFTWLFQSWLNCMDGEASNAIITDQDRAMKNAIALVFPNTRHRFCLWHILKKVPKKLGSHGAYKDGLKSQLLKCVYDSQTIEEFEKCWEVMITTYNLQENAWTNLKEFVDQFDNALRKKIENENATDFHSFNVTIPAVSISPLEKIFQATYINSKFREVPKEVIGMIGVLPTLHRKDGVIATYHVEDEVCVDDFIKEVTQTVYFNEAEVDVKCSCALFKMRGILCRHALAIMRVNKVKKVPEKYILDRWRKDIKRTYTFIRSTYDSVDARPEVSRYSRILKVCYDVATNAASCDEHANDMIDKLHAMNIVYRTKKSPQRPLEHVADTTVDAPTAGNSKKVLSPLVVRGKGRQPCLRKKSMIERVKPTTKKATQKEKRKQPHGRDIDRVDTCINLFGQTNVGTQESVVFEHFQNTTKVLDFGETQLGDDTYEALDGTEDHGHVQG</sequence>
<evidence type="ECO:0000256" key="6">
    <source>
        <dbReference type="RuleBase" id="RU367018"/>
    </source>
</evidence>
<gene>
    <name evidence="9" type="ORF">F2P56_002799</name>
</gene>
<dbReference type="PANTHER" id="PTHR31669:SF283">
    <property type="entry name" value="PROTEIN FAR1-RELATED SEQUENCE"/>
    <property type="match status" value="1"/>
</dbReference>
<evidence type="ECO:0000256" key="3">
    <source>
        <dbReference type="ARBA" id="ARBA00022771"/>
    </source>
</evidence>
<dbReference type="Pfam" id="PF10551">
    <property type="entry name" value="MULE"/>
    <property type="match status" value="1"/>
</dbReference>
<dbReference type="Gramene" id="Jr01_30250_p1">
    <property type="protein sequence ID" value="cds.Jr01_30250_p1"/>
    <property type="gene ID" value="Jr01_30250"/>
</dbReference>
<dbReference type="InterPro" id="IPR031052">
    <property type="entry name" value="FHY3/FAR1"/>
</dbReference>
<evidence type="ECO:0000256" key="1">
    <source>
        <dbReference type="ARBA" id="ARBA00005889"/>
    </source>
</evidence>
<dbReference type="Pfam" id="PF03101">
    <property type="entry name" value="FAR1"/>
    <property type="match status" value="1"/>
</dbReference>
<feature type="region of interest" description="Disordered" evidence="7">
    <location>
        <begin position="739"/>
        <end position="759"/>
    </location>
</feature>
<comment type="similarity">
    <text evidence="1 6">Belongs to the FHY3/FAR1 family.</text>
</comment>
<feature type="domain" description="SWIM-type" evidence="8">
    <location>
        <begin position="572"/>
        <end position="610"/>
    </location>
</feature>
<evidence type="ECO:0000313" key="10">
    <source>
        <dbReference type="Proteomes" id="UP000619265"/>
    </source>
</evidence>
<comment type="caution">
    <text evidence="9">The sequence shown here is derived from an EMBL/GenBank/DDBJ whole genome shotgun (WGS) entry which is preliminary data.</text>
</comment>
<dbReference type="InterPro" id="IPR007527">
    <property type="entry name" value="Znf_SWIM"/>
</dbReference>
<keyword evidence="4 6" id="KW-0862">Zinc</keyword>
<dbReference type="PROSITE" id="PS50966">
    <property type="entry name" value="ZF_SWIM"/>
    <property type="match status" value="1"/>
</dbReference>
<evidence type="ECO:0000256" key="7">
    <source>
        <dbReference type="SAM" id="MobiDB-lite"/>
    </source>
</evidence>
<protein>
    <recommendedName>
        <fullName evidence="6">Protein FAR1-RELATED SEQUENCE</fullName>
    </recommendedName>
</protein>
<dbReference type="PANTHER" id="PTHR31669">
    <property type="entry name" value="PROTEIN FAR1-RELATED SEQUENCE 10-RELATED"/>
    <property type="match status" value="1"/>
</dbReference>
<evidence type="ECO:0000256" key="2">
    <source>
        <dbReference type="ARBA" id="ARBA00022723"/>
    </source>
</evidence>